<dbReference type="AlphaFoldDB" id="A0A6G0WPB5"/>
<dbReference type="VEuPathDB" id="FungiDB:AeMF1_014554"/>
<dbReference type="PANTHER" id="PTHR17630">
    <property type="entry name" value="DIENELACTONE HYDROLASE"/>
    <property type="match status" value="1"/>
</dbReference>
<dbReference type="Gene3D" id="3.40.50.1820">
    <property type="entry name" value="alpha/beta hydrolase"/>
    <property type="match status" value="1"/>
</dbReference>
<keyword evidence="3" id="KW-1185">Reference proteome</keyword>
<reference evidence="2 3" key="1">
    <citation type="submission" date="2019-07" db="EMBL/GenBank/DDBJ databases">
        <title>Genomics analysis of Aphanomyces spp. identifies a new class of oomycete effector associated with host adaptation.</title>
        <authorList>
            <person name="Gaulin E."/>
        </authorList>
    </citation>
    <scope>NUCLEOTIDE SEQUENCE [LARGE SCALE GENOMIC DNA]</scope>
    <source>
        <strain evidence="2 3">ATCC 201684</strain>
    </source>
</reference>
<organism evidence="2 3">
    <name type="scientific">Aphanomyces euteiches</name>
    <dbReference type="NCBI Taxonomy" id="100861"/>
    <lineage>
        <taxon>Eukaryota</taxon>
        <taxon>Sar</taxon>
        <taxon>Stramenopiles</taxon>
        <taxon>Oomycota</taxon>
        <taxon>Saprolegniomycetes</taxon>
        <taxon>Saprolegniales</taxon>
        <taxon>Verrucalvaceae</taxon>
        <taxon>Aphanomyces</taxon>
    </lineage>
</organism>
<dbReference type="InterPro" id="IPR002925">
    <property type="entry name" value="Dienelactn_hydro"/>
</dbReference>
<dbReference type="EMBL" id="VJMJ01000167">
    <property type="protein sequence ID" value="KAF0729221.1"/>
    <property type="molecule type" value="Genomic_DNA"/>
</dbReference>
<dbReference type="InterPro" id="IPR029058">
    <property type="entry name" value="AB_hydrolase_fold"/>
</dbReference>
<dbReference type="Proteomes" id="UP000481153">
    <property type="component" value="Unassembled WGS sequence"/>
</dbReference>
<dbReference type="SUPFAM" id="SSF53474">
    <property type="entry name" value="alpha/beta-Hydrolases"/>
    <property type="match status" value="1"/>
</dbReference>
<accession>A0A6G0WPB5</accession>
<dbReference type="PANTHER" id="PTHR17630:SF44">
    <property type="entry name" value="PROTEIN AIM2"/>
    <property type="match status" value="1"/>
</dbReference>
<dbReference type="GO" id="GO:0016787">
    <property type="term" value="F:hydrolase activity"/>
    <property type="evidence" value="ECO:0007669"/>
    <property type="project" value="InterPro"/>
</dbReference>
<name>A0A6G0WPB5_9STRA</name>
<comment type="caution">
    <text evidence="2">The sequence shown here is derived from an EMBL/GenBank/DDBJ whole genome shotgun (WGS) entry which is preliminary data.</text>
</comment>
<sequence length="256" mass="28234">MFKLIQDVIVHFAMNCAPNSPPADPTKSALTPINIGSTDIFFYDNPSTDRLVLVFPGILGLDSGRTKENCVKLSKLYKVALVDIAGDYLEDLSKLLEWIPAHPFENFLPKVNEVVDHFKSVHGVSKFGAMGYNFGSWVVAKYSATPENVLAAGISFHPLWALEQFFQGEGSGPKIAEHITVPQLILTAGNDPEWLKPGQTVDTILSSRGIPAKLREFPTMFHGWVDRGDLNDPAVAEAFHAAWDDESLPFLHKFLG</sequence>
<evidence type="ECO:0000259" key="1">
    <source>
        <dbReference type="Pfam" id="PF01738"/>
    </source>
</evidence>
<gene>
    <name evidence="2" type="ORF">Ae201684_013198</name>
</gene>
<evidence type="ECO:0000313" key="2">
    <source>
        <dbReference type="EMBL" id="KAF0729221.1"/>
    </source>
</evidence>
<feature type="domain" description="Dienelactone hydrolase" evidence="1">
    <location>
        <begin position="104"/>
        <end position="245"/>
    </location>
</feature>
<proteinExistence type="predicted"/>
<protein>
    <recommendedName>
        <fullName evidence="1">Dienelactone hydrolase domain-containing protein</fullName>
    </recommendedName>
</protein>
<evidence type="ECO:0000313" key="3">
    <source>
        <dbReference type="Proteomes" id="UP000481153"/>
    </source>
</evidence>
<dbReference type="Pfam" id="PF01738">
    <property type="entry name" value="DLH"/>
    <property type="match status" value="1"/>
</dbReference>